<dbReference type="AlphaFoldDB" id="A0A9D1SIP2"/>
<sequence length="196" mass="22152">MIAFKYTKTDGAEYISHLDLLRHLDRTLRRAGIKVEYSQGYHKHPRIFMGNPLALGVRSVSEYCTADAKYEGDFKEAFNACSPGGIRCLDYKSVKENPNFAESIKACRYEAIGLSPFDERKILEQKSIIITDLRGRSVDIRPRICSIEHLGDKLIFTLCCGEKNLRPDLFCSYISQTYGGCAADILKTDSFGDNLF</sequence>
<dbReference type="InterPro" id="IPR018768">
    <property type="entry name" value="DUF2344"/>
</dbReference>
<reference evidence="2" key="1">
    <citation type="submission" date="2020-10" db="EMBL/GenBank/DDBJ databases">
        <authorList>
            <person name="Gilroy R."/>
        </authorList>
    </citation>
    <scope>NUCLEOTIDE SEQUENCE</scope>
    <source>
        <strain evidence="2">CHK195-12923</strain>
    </source>
</reference>
<name>A0A9D1SIP2_9FIRM</name>
<accession>A0A9D1SIP2</accession>
<evidence type="ECO:0000313" key="3">
    <source>
        <dbReference type="Proteomes" id="UP000824110"/>
    </source>
</evidence>
<evidence type="ECO:0000313" key="2">
    <source>
        <dbReference type="EMBL" id="HIU61909.1"/>
    </source>
</evidence>
<gene>
    <name evidence="2" type="ORF">IAB69_04605</name>
</gene>
<dbReference type="Pfam" id="PF10105">
    <property type="entry name" value="DUF2344"/>
    <property type="match status" value="1"/>
</dbReference>
<comment type="caution">
    <text evidence="2">The sequence shown here is derived from an EMBL/GenBank/DDBJ whole genome shotgun (WGS) entry which is preliminary data.</text>
</comment>
<proteinExistence type="predicted"/>
<protein>
    <submittedName>
        <fullName evidence="2">DUF2344 domain-containing protein</fullName>
    </submittedName>
</protein>
<dbReference type="NCBIfam" id="TIGR03936">
    <property type="entry name" value="sam_1_link_chp"/>
    <property type="match status" value="1"/>
</dbReference>
<reference evidence="2" key="2">
    <citation type="journal article" date="2021" name="PeerJ">
        <title>Extensive microbial diversity within the chicken gut microbiome revealed by metagenomics and culture.</title>
        <authorList>
            <person name="Gilroy R."/>
            <person name="Ravi A."/>
            <person name="Getino M."/>
            <person name="Pursley I."/>
            <person name="Horton D.L."/>
            <person name="Alikhan N.F."/>
            <person name="Baker D."/>
            <person name="Gharbi K."/>
            <person name="Hall N."/>
            <person name="Watson M."/>
            <person name="Adriaenssens E.M."/>
            <person name="Foster-Nyarko E."/>
            <person name="Jarju S."/>
            <person name="Secka A."/>
            <person name="Antonio M."/>
            <person name="Oren A."/>
            <person name="Chaudhuri R.R."/>
            <person name="La Ragione R."/>
            <person name="Hildebrand F."/>
            <person name="Pallen M.J."/>
        </authorList>
    </citation>
    <scope>NUCLEOTIDE SEQUENCE</scope>
    <source>
        <strain evidence="2">CHK195-12923</strain>
    </source>
</reference>
<evidence type="ECO:0000259" key="1">
    <source>
        <dbReference type="Pfam" id="PF10105"/>
    </source>
</evidence>
<feature type="domain" description="DUF2344" evidence="1">
    <location>
        <begin position="3"/>
        <end position="164"/>
    </location>
</feature>
<dbReference type="EMBL" id="DVNE01000044">
    <property type="protein sequence ID" value="HIU61909.1"/>
    <property type="molecule type" value="Genomic_DNA"/>
</dbReference>
<dbReference type="Proteomes" id="UP000824110">
    <property type="component" value="Unassembled WGS sequence"/>
</dbReference>
<organism evidence="2 3">
    <name type="scientific">Candidatus Coproplasma excrementigallinarum</name>
    <dbReference type="NCBI Taxonomy" id="2840747"/>
    <lineage>
        <taxon>Bacteria</taxon>
        <taxon>Bacillati</taxon>
        <taxon>Bacillota</taxon>
        <taxon>Clostridia</taxon>
        <taxon>Eubacteriales</taxon>
        <taxon>Candidatus Coproplasma</taxon>
    </lineage>
</organism>